<sequence length="93" mass="10258">MKTALEHCPLCTTVTEASVRPRSYGQWKRYACANADCGPTEISTKARSRLRRGERQAELRNVAKSCRGSGARLRIGFDGPSGEYQVVVEGEPQ</sequence>
<protein>
    <submittedName>
        <fullName evidence="1">Uncharacterized protein</fullName>
    </submittedName>
</protein>
<organism evidence="1 2">
    <name type="scientific">Cupriavidus respiraculi</name>
    <dbReference type="NCBI Taxonomy" id="195930"/>
    <lineage>
        <taxon>Bacteria</taxon>
        <taxon>Pseudomonadati</taxon>
        <taxon>Pseudomonadota</taxon>
        <taxon>Betaproteobacteria</taxon>
        <taxon>Burkholderiales</taxon>
        <taxon>Burkholderiaceae</taxon>
        <taxon>Cupriavidus</taxon>
    </lineage>
</organism>
<dbReference type="RefSeq" id="WP_222206795.1">
    <property type="nucleotide sequence ID" value="NZ_CAJZAH010000001.1"/>
</dbReference>
<dbReference type="Proteomes" id="UP000721236">
    <property type="component" value="Unassembled WGS sequence"/>
</dbReference>
<evidence type="ECO:0000313" key="1">
    <source>
        <dbReference type="EMBL" id="CAG9167508.1"/>
    </source>
</evidence>
<name>A0ABM8WJC7_9BURK</name>
<evidence type="ECO:0000313" key="2">
    <source>
        <dbReference type="Proteomes" id="UP000721236"/>
    </source>
</evidence>
<reference evidence="1 2" key="1">
    <citation type="submission" date="2021-08" db="EMBL/GenBank/DDBJ databases">
        <authorList>
            <person name="Peeters C."/>
        </authorList>
    </citation>
    <scope>NUCLEOTIDE SEQUENCE [LARGE SCALE GENOMIC DNA]</scope>
    <source>
        <strain evidence="1 2">LMG 21510</strain>
    </source>
</reference>
<proteinExistence type="predicted"/>
<gene>
    <name evidence="1" type="ORF">LMG21510_00767</name>
</gene>
<keyword evidence="2" id="KW-1185">Reference proteome</keyword>
<accession>A0ABM8WJC7</accession>
<dbReference type="EMBL" id="CAJZAH010000001">
    <property type="protein sequence ID" value="CAG9167508.1"/>
    <property type="molecule type" value="Genomic_DNA"/>
</dbReference>
<comment type="caution">
    <text evidence="1">The sequence shown here is derived from an EMBL/GenBank/DDBJ whole genome shotgun (WGS) entry which is preliminary data.</text>
</comment>